<keyword evidence="3 6" id="KW-0326">Glycosidase</keyword>
<dbReference type="InterPro" id="IPR014756">
    <property type="entry name" value="Ig_E-set"/>
</dbReference>
<feature type="compositionally biased region" description="Polar residues" evidence="4">
    <location>
        <begin position="475"/>
        <end position="489"/>
    </location>
</feature>
<feature type="domain" description="Glycosyl hydrolase family 13 catalytic" evidence="5">
    <location>
        <begin position="168"/>
        <end position="575"/>
    </location>
</feature>
<keyword evidence="2 6" id="KW-0378">Hydrolase</keyword>
<evidence type="ECO:0000256" key="3">
    <source>
        <dbReference type="ARBA" id="ARBA00023295"/>
    </source>
</evidence>
<dbReference type="InterPro" id="IPR017853">
    <property type="entry name" value="GH"/>
</dbReference>
<dbReference type="CDD" id="cd02856">
    <property type="entry name" value="E_set_GDE_Isoamylase_N"/>
    <property type="match status" value="1"/>
</dbReference>
<dbReference type="Gene3D" id="3.20.20.80">
    <property type="entry name" value="Glycosidases"/>
    <property type="match status" value="1"/>
</dbReference>
<dbReference type="NCBIfam" id="TIGR02100">
    <property type="entry name" value="glgX_debranch"/>
    <property type="match status" value="1"/>
</dbReference>
<dbReference type="Pfam" id="PF00128">
    <property type="entry name" value="Alpha-amylase"/>
    <property type="match status" value="1"/>
</dbReference>
<evidence type="ECO:0000256" key="2">
    <source>
        <dbReference type="ARBA" id="ARBA00022801"/>
    </source>
</evidence>
<comment type="caution">
    <text evidence="6">The sequence shown here is derived from an EMBL/GenBank/DDBJ whole genome shotgun (WGS) entry which is preliminary data.</text>
</comment>
<dbReference type="InterPro" id="IPR011837">
    <property type="entry name" value="Glycogen_debranch_GlgX"/>
</dbReference>
<dbReference type="AlphaFoldDB" id="A0A0N1JT68"/>
<evidence type="ECO:0000259" key="5">
    <source>
        <dbReference type="SMART" id="SM00642"/>
    </source>
</evidence>
<dbReference type="STRING" id="857265.WG78_07275"/>
<dbReference type="Proteomes" id="UP000037939">
    <property type="component" value="Unassembled WGS sequence"/>
</dbReference>
<dbReference type="GO" id="GO:0004135">
    <property type="term" value="F:amylo-alpha-1,6-glucosidase activity"/>
    <property type="evidence" value="ECO:0007669"/>
    <property type="project" value="InterPro"/>
</dbReference>
<evidence type="ECO:0000256" key="4">
    <source>
        <dbReference type="SAM" id="MobiDB-lite"/>
    </source>
</evidence>
<dbReference type="OrthoDB" id="9800174at2"/>
<evidence type="ECO:0000256" key="1">
    <source>
        <dbReference type="ARBA" id="ARBA00008061"/>
    </source>
</evidence>
<evidence type="ECO:0000313" key="7">
    <source>
        <dbReference type="Proteomes" id="UP000037939"/>
    </source>
</evidence>
<dbReference type="EC" id="3.2.1.-" evidence="6"/>
<dbReference type="Gene3D" id="2.60.40.10">
    <property type="entry name" value="Immunoglobulins"/>
    <property type="match status" value="1"/>
</dbReference>
<evidence type="ECO:0000313" key="6">
    <source>
        <dbReference type="EMBL" id="KPC53905.1"/>
    </source>
</evidence>
<dbReference type="InterPro" id="IPR044505">
    <property type="entry name" value="GlgX_Isoamylase_N_E_set"/>
</dbReference>
<dbReference type="InterPro" id="IPR006047">
    <property type="entry name" value="GH13_cat_dom"/>
</dbReference>
<dbReference type="InterPro" id="IPR004193">
    <property type="entry name" value="Glyco_hydro_13_N"/>
</dbReference>
<dbReference type="SUPFAM" id="SSF81296">
    <property type="entry name" value="E set domains"/>
    <property type="match status" value="1"/>
</dbReference>
<proteinExistence type="inferred from homology"/>
<organism evidence="6 7">
    <name type="scientific">Amantichitinum ursilacus</name>
    <dbReference type="NCBI Taxonomy" id="857265"/>
    <lineage>
        <taxon>Bacteria</taxon>
        <taxon>Pseudomonadati</taxon>
        <taxon>Pseudomonadota</taxon>
        <taxon>Betaproteobacteria</taxon>
        <taxon>Neisseriales</taxon>
        <taxon>Chitinibacteraceae</taxon>
        <taxon>Amantichitinum</taxon>
    </lineage>
</organism>
<dbReference type="InterPro" id="IPR013783">
    <property type="entry name" value="Ig-like_fold"/>
</dbReference>
<dbReference type="GO" id="GO:0005980">
    <property type="term" value="P:glycogen catabolic process"/>
    <property type="evidence" value="ECO:0007669"/>
    <property type="project" value="InterPro"/>
</dbReference>
<dbReference type="SMART" id="SM00642">
    <property type="entry name" value="Aamy"/>
    <property type="match status" value="1"/>
</dbReference>
<protein>
    <submittedName>
        <fullName evidence="6">Glycogen debranching enzyme</fullName>
        <ecNumber evidence="6">3.2.1.-</ecNumber>
    </submittedName>
</protein>
<dbReference type="Pfam" id="PF02922">
    <property type="entry name" value="CBM_48"/>
    <property type="match status" value="1"/>
</dbReference>
<feature type="region of interest" description="Disordered" evidence="4">
    <location>
        <begin position="470"/>
        <end position="495"/>
    </location>
</feature>
<comment type="similarity">
    <text evidence="1">Belongs to the glycosyl hydrolase 13 family.</text>
</comment>
<accession>A0A0N1JT68</accession>
<name>A0A0N1JT68_9NEIS</name>
<dbReference type="PATRIC" id="fig|857265.3.peg.1494"/>
<reference evidence="6 7" key="1">
    <citation type="submission" date="2015-07" db="EMBL/GenBank/DDBJ databases">
        <title>Draft genome sequence of the Amantichitinum ursilacus IGB-41, a new chitin-degrading bacterium.</title>
        <authorList>
            <person name="Kirstahler P."/>
            <person name="Guenther M."/>
            <person name="Grumaz C."/>
            <person name="Rupp S."/>
            <person name="Zibek S."/>
            <person name="Sohn K."/>
        </authorList>
    </citation>
    <scope>NUCLEOTIDE SEQUENCE [LARGE SCALE GENOMIC DNA]</scope>
    <source>
        <strain evidence="6 7">IGB-41</strain>
    </source>
</reference>
<dbReference type="InterPro" id="IPR013780">
    <property type="entry name" value="Glyco_hydro_b"/>
</dbReference>
<dbReference type="SUPFAM" id="SSF51445">
    <property type="entry name" value="(Trans)glycosidases"/>
    <property type="match status" value="1"/>
</dbReference>
<dbReference type="EMBL" id="LAQT01000004">
    <property type="protein sequence ID" value="KPC53905.1"/>
    <property type="molecule type" value="Genomic_DNA"/>
</dbReference>
<gene>
    <name evidence="6" type="primary">glgX_2</name>
    <name evidence="6" type="ORF">WG78_07275</name>
</gene>
<dbReference type="RefSeq" id="WP_053937136.1">
    <property type="nucleotide sequence ID" value="NZ_LAQT01000004.1"/>
</dbReference>
<dbReference type="Gene3D" id="2.60.40.1180">
    <property type="entry name" value="Golgi alpha-mannosidase II"/>
    <property type="match status" value="1"/>
</dbReference>
<dbReference type="CDD" id="cd11326">
    <property type="entry name" value="AmyAc_Glg_debranch"/>
    <property type="match status" value="1"/>
</dbReference>
<keyword evidence="7" id="KW-1185">Reference proteome</keyword>
<sequence>MVTSSTRMTEGNPGPRGATWDGKGVNFALFSAHATKVELCIFDETGTKEIERIELPEFTDEIWHGYLPDAGPGLVYGYRVYGPYDPQNGHRFNHNKLLLDPYARRHLGELKWAPEVFGYTLGHDDADLSFDERDSAPFVPKCVVVDSQFEWTQESAVRVPWEHTVLYELHVHGFTKMNEKVPEKLRGSFAALTQPDVIKYIKDLGVTSVELLPIHSFVNDSYLLDRGLTNYWGYNTLGFFAADPRYFSSDSISEFKEMVKQFHKAGLEVIMDVVYNHTAEGNELGPTLSYKGIDNASYYRLIPDQRRYYINDTGTGNTVNLSHPRVVQMVTDSLRYWATEMGVDGFRFDLATILGREDYGFDESCGFLQCCRQDPILSSVKLIAEPWDCGPGGYQVGGFAPGWAEWNDRYRDTVRSFWKGDEGKSPELATRLTASGDLFNQRGRRPWASVNFITAHDGFTLNDLVSYNDKHNEANGENNQDGSSNNHSWNCGAEGETDDEGIITLRERQKRNMLATLLLSQGTPMLLAGDEFGNTQHGNNNAYCQDNEISWLNWAGIDDKGASLQRFVKKLILLRQSFPVLRRGRFLTAEWNDELKTKDVTWLSPAGEELTGEQWGEGNMRCFGMLIDGRAAVSAIMKPAADTTLLLVFNAWHDLVEFKLPDFESDKQWTCLIDTNNPEPESLPTFNGGDQFQVTGRSFVLFRREAQGDTEDFSRSVEHKLLGKA</sequence>
<dbReference type="PANTHER" id="PTHR43002">
    <property type="entry name" value="GLYCOGEN DEBRANCHING ENZYME"/>
    <property type="match status" value="1"/>
</dbReference>
<dbReference type="SUPFAM" id="SSF51011">
    <property type="entry name" value="Glycosyl hydrolase domain"/>
    <property type="match status" value="1"/>
</dbReference>